<dbReference type="PANTHER" id="PTHR35526:SF3">
    <property type="entry name" value="ANTI-SIGMA-F FACTOR RSBW"/>
    <property type="match status" value="1"/>
</dbReference>
<organism evidence="2 3">
    <name type="scientific">Streptomyces lunalinharesii</name>
    <dbReference type="NCBI Taxonomy" id="333384"/>
    <lineage>
        <taxon>Bacteria</taxon>
        <taxon>Bacillati</taxon>
        <taxon>Actinomycetota</taxon>
        <taxon>Actinomycetes</taxon>
        <taxon>Kitasatosporales</taxon>
        <taxon>Streptomycetaceae</taxon>
        <taxon>Streptomyces</taxon>
    </lineage>
</organism>
<keyword evidence="3" id="KW-1185">Reference proteome</keyword>
<evidence type="ECO:0000313" key="2">
    <source>
        <dbReference type="EMBL" id="GAA2656609.1"/>
    </source>
</evidence>
<evidence type="ECO:0000313" key="3">
    <source>
        <dbReference type="Proteomes" id="UP001500994"/>
    </source>
</evidence>
<gene>
    <name evidence="2" type="ORF">GCM10009864_23340</name>
</gene>
<dbReference type="PANTHER" id="PTHR35526">
    <property type="entry name" value="ANTI-SIGMA-F FACTOR RSBW-RELATED"/>
    <property type="match status" value="1"/>
</dbReference>
<dbReference type="RefSeq" id="WP_344575013.1">
    <property type="nucleotide sequence ID" value="NZ_BAAARK010000005.1"/>
</dbReference>
<keyword evidence="2" id="KW-0067">ATP-binding</keyword>
<feature type="compositionally biased region" description="Basic and acidic residues" evidence="1">
    <location>
        <begin position="159"/>
        <end position="169"/>
    </location>
</feature>
<protein>
    <submittedName>
        <fullName evidence="2">ATP-binding protein</fullName>
    </submittedName>
</protein>
<comment type="caution">
    <text evidence="2">The sequence shown here is derived from an EMBL/GenBank/DDBJ whole genome shotgun (WGS) entry which is preliminary data.</text>
</comment>
<dbReference type="InterPro" id="IPR036890">
    <property type="entry name" value="HATPase_C_sf"/>
</dbReference>
<dbReference type="Gene3D" id="3.30.565.10">
    <property type="entry name" value="Histidine kinase-like ATPase, C-terminal domain"/>
    <property type="match status" value="1"/>
</dbReference>
<dbReference type="GO" id="GO:0005524">
    <property type="term" value="F:ATP binding"/>
    <property type="evidence" value="ECO:0007669"/>
    <property type="project" value="UniProtKB-KW"/>
</dbReference>
<accession>A0ABP6DZV0</accession>
<feature type="region of interest" description="Disordered" evidence="1">
    <location>
        <begin position="142"/>
        <end position="183"/>
    </location>
</feature>
<keyword evidence="2" id="KW-0547">Nucleotide-binding</keyword>
<evidence type="ECO:0000256" key="1">
    <source>
        <dbReference type="SAM" id="MobiDB-lite"/>
    </source>
</evidence>
<dbReference type="InterPro" id="IPR050267">
    <property type="entry name" value="Anti-sigma-factor_SerPK"/>
</dbReference>
<dbReference type="EMBL" id="BAAARK010000005">
    <property type="protein sequence ID" value="GAA2656609.1"/>
    <property type="molecule type" value="Genomic_DNA"/>
</dbReference>
<sequence length="183" mass="19238">MSTVDEEPVPPPHRPAREAYRFSVPSSSAAPKIAREVVARLLVLTGHARASETAQLLVSELVTNTHLHTRTRTIHLDVALGPCRVDVGVWDASPELRPAFRPGRDGAESGRGLLLVDALASGCGPPAATAGSACGSRWTKAARGPVRRAGPTLPGDLPRQADERAEKLRRIPVTSAGADPSGL</sequence>
<name>A0ABP6DZV0_9ACTN</name>
<reference evidence="3" key="1">
    <citation type="journal article" date="2019" name="Int. J. Syst. Evol. Microbiol.">
        <title>The Global Catalogue of Microorganisms (GCM) 10K type strain sequencing project: providing services to taxonomists for standard genome sequencing and annotation.</title>
        <authorList>
            <consortium name="The Broad Institute Genomics Platform"/>
            <consortium name="The Broad Institute Genome Sequencing Center for Infectious Disease"/>
            <person name="Wu L."/>
            <person name="Ma J."/>
        </authorList>
    </citation>
    <scope>NUCLEOTIDE SEQUENCE [LARGE SCALE GENOMIC DNA]</scope>
    <source>
        <strain evidence="3">JCM 16374</strain>
    </source>
</reference>
<dbReference type="Proteomes" id="UP001500994">
    <property type="component" value="Unassembled WGS sequence"/>
</dbReference>
<dbReference type="CDD" id="cd16936">
    <property type="entry name" value="HATPase_RsbW-like"/>
    <property type="match status" value="1"/>
</dbReference>
<proteinExistence type="predicted"/>